<dbReference type="AlphaFoldDB" id="A0A4P6DVC0"/>
<dbReference type="RefSeq" id="WP_129238181.1">
    <property type="nucleotide sequence ID" value="NZ_CP035464.1"/>
</dbReference>
<proteinExistence type="predicted"/>
<sequence length="257" mass="27154">MDGDILFRRELPRTVGLSVTGGASADLTDIVVTTESGERVELPDIAYRGNGPVTTGLALEADSYTVDMTVTYHEGMWGVQVHTGDVNGPDHNVASFGRSFELQLVREGCGSTLAGTEVSMDMVRPGTVWHARIHVADRGADMALEIDGQPIVAGREAADEPRRTVSVARDSAGGVTYLRVVNAMADPVSVDLSQVLDALDVPVSSRAAATATVLTADDPYAGVHGEEAPTRPVERPCELMSGMYEAPAWSFTVIAVG</sequence>
<evidence type="ECO:0000313" key="1">
    <source>
        <dbReference type="EMBL" id="QAY33706.1"/>
    </source>
</evidence>
<organism evidence="1 2">
    <name type="scientific">Bifidobacterium pullorum subsp. gallinarum</name>
    <dbReference type="NCBI Taxonomy" id="78344"/>
    <lineage>
        <taxon>Bacteria</taxon>
        <taxon>Bacillati</taxon>
        <taxon>Actinomycetota</taxon>
        <taxon>Actinomycetes</taxon>
        <taxon>Bifidobacteriales</taxon>
        <taxon>Bifidobacteriaceae</taxon>
        <taxon>Bifidobacterium</taxon>
    </lineage>
</organism>
<dbReference type="Proteomes" id="UP000293589">
    <property type="component" value="Chromosome"/>
</dbReference>
<accession>A0A4P6DVC0</accession>
<gene>
    <name evidence="1" type="ORF">ESN35_10100</name>
</gene>
<reference evidence="1 2" key="1">
    <citation type="submission" date="2019-01" db="EMBL/GenBank/DDBJ databases">
        <title>Complete genome sequence of Bifidobacterium gallinarum CACC 514.</title>
        <authorList>
            <person name="Jung M."/>
        </authorList>
    </citation>
    <scope>NUCLEOTIDE SEQUENCE [LARGE SCALE GENOMIC DNA]</scope>
    <source>
        <strain evidence="1 2">CACC 514</strain>
    </source>
</reference>
<dbReference type="STRING" id="78344.BIGA_1173"/>
<dbReference type="EMBL" id="CP035464">
    <property type="protein sequence ID" value="QAY33706.1"/>
    <property type="molecule type" value="Genomic_DNA"/>
</dbReference>
<evidence type="ECO:0008006" key="3">
    <source>
        <dbReference type="Google" id="ProtNLM"/>
    </source>
</evidence>
<protein>
    <recommendedName>
        <fullName evidence="3">Alpha-L-arabinofuranosidase C-terminal domain-containing protein</fullName>
    </recommendedName>
</protein>
<name>A0A4P6DVC0_9BIFI</name>
<evidence type="ECO:0000313" key="2">
    <source>
        <dbReference type="Proteomes" id="UP000293589"/>
    </source>
</evidence>
<dbReference type="KEGG" id="bgx:ESN35_10100"/>